<feature type="compositionally biased region" description="Basic and acidic residues" evidence="1">
    <location>
        <begin position="134"/>
        <end position="151"/>
    </location>
</feature>
<feature type="non-terminal residue" evidence="3">
    <location>
        <position position="1"/>
    </location>
</feature>
<evidence type="ECO:0000256" key="1">
    <source>
        <dbReference type="SAM" id="MobiDB-lite"/>
    </source>
</evidence>
<accession>A0A0F9GQ73</accession>
<feature type="domain" description="Lin1244/Lin1753-like N-terminal" evidence="2">
    <location>
        <begin position="8"/>
        <end position="100"/>
    </location>
</feature>
<feature type="region of interest" description="Disordered" evidence="1">
    <location>
        <begin position="211"/>
        <end position="230"/>
    </location>
</feature>
<comment type="caution">
    <text evidence="3">The sequence shown here is derived from an EMBL/GenBank/DDBJ whole genome shotgun (WGS) entry which is preliminary data.</text>
</comment>
<organism evidence="3">
    <name type="scientific">marine sediment metagenome</name>
    <dbReference type="NCBI Taxonomy" id="412755"/>
    <lineage>
        <taxon>unclassified sequences</taxon>
        <taxon>metagenomes</taxon>
        <taxon>ecological metagenomes</taxon>
    </lineage>
</organism>
<feature type="region of interest" description="Disordered" evidence="1">
    <location>
        <begin position="112"/>
        <end position="152"/>
    </location>
</feature>
<evidence type="ECO:0000313" key="3">
    <source>
        <dbReference type="EMBL" id="KKM00939.1"/>
    </source>
</evidence>
<dbReference type="EMBL" id="LAZR01017314">
    <property type="protein sequence ID" value="KKM00939.1"/>
    <property type="molecule type" value="Genomic_DNA"/>
</dbReference>
<gene>
    <name evidence="3" type="ORF">LCGC14_1799380</name>
</gene>
<dbReference type="Pfam" id="PF14297">
    <property type="entry name" value="Lin1244_N"/>
    <property type="match status" value="1"/>
</dbReference>
<evidence type="ECO:0000259" key="2">
    <source>
        <dbReference type="Pfam" id="PF14297"/>
    </source>
</evidence>
<sequence length="230" mass="26584">PRKQTAEYFPHMAVHGRTMYIIESKYGVPGYAFWFRLLELLCITPGHCYYCNTEEETAFMVAKTGFTSTEMAFKVLDTLAGQRAIDQELWRQDRAIWSQNLVDNLASMYKKRTDPTVPDKPQCGDGNPVSDNENADKGARNPQSKVEDSKVKKSRSGFQAYIKDLQTNRYPGLNVAEMWADCQSWYADHNKPMKDAKRALNNWCKRELEIYPPKGKPLPSTKKLKEEWER</sequence>
<name>A0A0F9GQ73_9ZZZZ</name>
<dbReference type="InterPro" id="IPR025400">
    <property type="entry name" value="Lin1244/Lin1753-like_N"/>
</dbReference>
<proteinExistence type="predicted"/>
<dbReference type="AlphaFoldDB" id="A0A0F9GQ73"/>
<protein>
    <recommendedName>
        <fullName evidence="2">Lin1244/Lin1753-like N-terminal domain-containing protein</fullName>
    </recommendedName>
</protein>
<reference evidence="3" key="1">
    <citation type="journal article" date="2015" name="Nature">
        <title>Complex archaea that bridge the gap between prokaryotes and eukaryotes.</title>
        <authorList>
            <person name="Spang A."/>
            <person name="Saw J.H."/>
            <person name="Jorgensen S.L."/>
            <person name="Zaremba-Niedzwiedzka K."/>
            <person name="Martijn J."/>
            <person name="Lind A.E."/>
            <person name="van Eijk R."/>
            <person name="Schleper C."/>
            <person name="Guy L."/>
            <person name="Ettema T.J."/>
        </authorList>
    </citation>
    <scope>NUCLEOTIDE SEQUENCE</scope>
</reference>